<keyword evidence="2" id="KW-1185">Reference proteome</keyword>
<name>A0A8J8SW08_HALGN</name>
<dbReference type="Proteomes" id="UP000785679">
    <property type="component" value="Unassembled WGS sequence"/>
</dbReference>
<accession>A0A8J8SW08</accession>
<evidence type="ECO:0000313" key="1">
    <source>
        <dbReference type="EMBL" id="TNV72769.1"/>
    </source>
</evidence>
<reference evidence="1" key="1">
    <citation type="submission" date="2019-06" db="EMBL/GenBank/DDBJ databases">
        <authorList>
            <person name="Zheng W."/>
        </authorList>
    </citation>
    <scope>NUCLEOTIDE SEQUENCE</scope>
    <source>
        <strain evidence="1">QDHG01</strain>
    </source>
</reference>
<sequence length="353" mass="39173">MRLEQFWRQVFSEAERSLEEKLPMQSVKQLFIMPIIMFIEASWAISSQPPWGAPLPPKDIVIAFQQIIICGSYILINKESLLKALLQPTKHSLPNTTNPRSSLSLPLTKRQASYALSMPSQSLPHICLLYLPYEYLRVSGHRDAIHRVACELAVPHPAPVPRQVHQVLVNFICFTLLINLLGKFPDLAGAVGATSGEEGGVFVELAFQDILFRVGFYFLLEGEIFSCIGAATDVDVTGTVTGYKLASVVGYGKGSYSYLILILEVPRCISSQIPYPYPPALVPKYDLHLIRTEHRAIDHDPVVVEVAHVPGRFEVKYLQGAIFRGSEKPLVVTLEAEGGDVARVALVGYLVFM</sequence>
<proteinExistence type="predicted"/>
<comment type="caution">
    <text evidence="1">The sequence shown here is derived from an EMBL/GenBank/DDBJ whole genome shotgun (WGS) entry which is preliminary data.</text>
</comment>
<evidence type="ECO:0000313" key="2">
    <source>
        <dbReference type="Proteomes" id="UP000785679"/>
    </source>
</evidence>
<dbReference type="AlphaFoldDB" id="A0A8J8SW08"/>
<protein>
    <submittedName>
        <fullName evidence="1">Uncharacterized protein</fullName>
    </submittedName>
</protein>
<organism evidence="1 2">
    <name type="scientific">Halteria grandinella</name>
    <dbReference type="NCBI Taxonomy" id="5974"/>
    <lineage>
        <taxon>Eukaryota</taxon>
        <taxon>Sar</taxon>
        <taxon>Alveolata</taxon>
        <taxon>Ciliophora</taxon>
        <taxon>Intramacronucleata</taxon>
        <taxon>Spirotrichea</taxon>
        <taxon>Stichotrichia</taxon>
        <taxon>Sporadotrichida</taxon>
        <taxon>Halteriidae</taxon>
        <taxon>Halteria</taxon>
    </lineage>
</organism>
<dbReference type="EMBL" id="RRYP01021032">
    <property type="protein sequence ID" value="TNV72769.1"/>
    <property type="molecule type" value="Genomic_DNA"/>
</dbReference>
<gene>
    <name evidence="1" type="ORF">FGO68_gene5246</name>
</gene>